<protein>
    <recommendedName>
        <fullName evidence="2">DUF6729 domain-containing protein</fullName>
    </recommendedName>
</protein>
<reference evidence="3 4" key="1">
    <citation type="submission" date="2019-06" db="EMBL/GenBank/DDBJ databases">
        <title>A chromosome-scale genome assembly of the striped catfish, Pangasianodon hypophthalmus.</title>
        <authorList>
            <person name="Wen M."/>
            <person name="Zahm M."/>
            <person name="Roques C."/>
            <person name="Cabau C."/>
            <person name="Klopp C."/>
            <person name="Donnadieu C."/>
            <person name="Jouanno E."/>
            <person name="Avarre J.-C."/>
            <person name="Campet M."/>
            <person name="Ha T.T.T."/>
            <person name="Dugue R."/>
            <person name="Lampietro C."/>
            <person name="Louis A."/>
            <person name="Herpin A."/>
            <person name="Echchiki A."/>
            <person name="Berthelot C."/>
            <person name="Parey E."/>
            <person name="Roest-Crollius H."/>
            <person name="Braasch I."/>
            <person name="Postlethwait J."/>
            <person name="Bobe J."/>
            <person name="Montfort J."/>
            <person name="Bouchez O."/>
            <person name="Begum T."/>
            <person name="Schartl M."/>
            <person name="Guiguen Y."/>
        </authorList>
    </citation>
    <scope>NUCLEOTIDE SEQUENCE [LARGE SCALE GENOMIC DNA]</scope>
    <source>
        <strain evidence="3 4">Indonesia</strain>
        <tissue evidence="3">Blood</tissue>
    </source>
</reference>
<gene>
    <name evidence="3" type="ORF">PHYPO_G00215240</name>
</gene>
<comment type="caution">
    <text evidence="3">The sequence shown here is derived from an EMBL/GenBank/DDBJ whole genome shotgun (WGS) entry which is preliminary data.</text>
</comment>
<feature type="compositionally biased region" description="Polar residues" evidence="1">
    <location>
        <begin position="157"/>
        <end position="185"/>
    </location>
</feature>
<organism evidence="3 4">
    <name type="scientific">Pangasianodon hypophthalmus</name>
    <name type="common">Striped catfish</name>
    <name type="synonym">Helicophagus hypophthalmus</name>
    <dbReference type="NCBI Taxonomy" id="310915"/>
    <lineage>
        <taxon>Eukaryota</taxon>
        <taxon>Metazoa</taxon>
        <taxon>Chordata</taxon>
        <taxon>Craniata</taxon>
        <taxon>Vertebrata</taxon>
        <taxon>Euteleostomi</taxon>
        <taxon>Actinopterygii</taxon>
        <taxon>Neopterygii</taxon>
        <taxon>Teleostei</taxon>
        <taxon>Ostariophysi</taxon>
        <taxon>Siluriformes</taxon>
        <taxon>Pangasiidae</taxon>
        <taxon>Pangasianodon</taxon>
    </lineage>
</organism>
<dbReference type="InterPro" id="IPR046616">
    <property type="entry name" value="DUF6729"/>
</dbReference>
<feature type="compositionally biased region" description="Low complexity" evidence="1">
    <location>
        <begin position="121"/>
        <end position="156"/>
    </location>
</feature>
<evidence type="ECO:0000259" key="2">
    <source>
        <dbReference type="Pfam" id="PF20499"/>
    </source>
</evidence>
<name>A0A5N5P589_PANHP</name>
<sequence length="1141" mass="124791">MSKPQKSHKAMGDQEWMSRLRQFASTGVWPSEAGNRPAPHQKKWYDLFQRIDKCPAQARGQTSLFGGVQSCLCGFHLPRGTSDQPASTSGAAPTPTSAQTTRRPPLNISMFTKPWFGGTHSAAAKPNSSSASSPLSESASPSPSASVTASTHPSSTLKASSFPPSTVRASPSPSESLRASPSPSESGDPITSAAPSGVPTSAPPAPDDGSGSVSSLPPEMRKTIPLQDQRWIASTLYHGGRLRSGLKLWYEPPVPSLIYHQAPLPDWFFTHRLLVWMPYHLWKVRLFCPVCGKQLTGYGIHKRARRVLDIDRYYLMVTETLRCTACRLNYISTSQTVLNQLDLPHRALFRVILTYKYACDIRVIRLLRERTLGNSPTRLARQLKENHGEEWLHHLAHYMEECAVFADRPSFLPVAFQEPPQPIEVPTSKWLLTVYGKDSISRLDHIKASITSTFGTILKMDSTKKITKKLAGHARGTAQWMSSVGNERGQILISVLTAQEGPGLDSMVSGLVSRYQQAGVAPPVLLYVDSGCCIDKGQSKLQTRFGGWPDLNIRLDIWHFMRRLATGCSTDAHPLYPTFMARLSACIFEWDPHDVALLRRAKREQLEDERLPLITDDLVNRRISKKELALYCRQRTRGVETTVRLIDHLLQELKEEKGRDLMGVPLLDTVRMEHIWRVQKRHVKCIQDVPGVSLYTETGTTTTKGGIVLTRYRCARGSTSLESFHCHMQRFIPGTSANTLNFQLYLLEGLNRWNQDRAAASLATKLSSLLTYAGEVVHCINTNSLKVFGRKYIPSFQAPSKYTGELIGVDYLLAQTGQPLQRVDPDAEATDQLLEEVNVEEQEDEGFEEDLSDDPTLASLLEDLTTTAARIHPAASSAPPAAACSTAPPSAASSSSSQPAAASSSQPVAASSTAPPSAASSSQPAAASSSTPPSTPSSTAPPAAASYSAQPSAASTDMSTTPPGISAPDSPTQVPEETLAVDDQNVPGMDRVDSLADYLVEMRHQTGLTLSSQQVSEIVALWQNLLDFDKQRVVFAARHQERLTTGRFRSPKKKAVFTPGIDSFTRPVARLLPARGGHFHQTLQDSQKSEEEGQGLPDKMVSNPARLPQDPAADLEQWGHHTEHQSAAGGGESDDSGSMAQ</sequence>
<accession>A0A5N5P589</accession>
<feature type="compositionally biased region" description="Low complexity" evidence="1">
    <location>
        <begin position="873"/>
        <end position="956"/>
    </location>
</feature>
<feature type="region of interest" description="Disordered" evidence="1">
    <location>
        <begin position="81"/>
        <end position="219"/>
    </location>
</feature>
<proteinExistence type="predicted"/>
<evidence type="ECO:0000256" key="1">
    <source>
        <dbReference type="SAM" id="MobiDB-lite"/>
    </source>
</evidence>
<dbReference type="EMBL" id="VFJC01000007">
    <property type="protein sequence ID" value="KAB5574970.1"/>
    <property type="molecule type" value="Genomic_DNA"/>
</dbReference>
<dbReference type="Proteomes" id="UP000327468">
    <property type="component" value="Chromosome 6"/>
</dbReference>
<feature type="region of interest" description="Disordered" evidence="1">
    <location>
        <begin position="1080"/>
        <end position="1141"/>
    </location>
</feature>
<feature type="domain" description="DUF6729" evidence="2">
    <location>
        <begin position="221"/>
        <end position="438"/>
    </location>
</feature>
<feature type="region of interest" description="Disordered" evidence="1">
    <location>
        <begin position="872"/>
        <end position="975"/>
    </location>
</feature>
<dbReference type="AlphaFoldDB" id="A0A5N5P589"/>
<feature type="compositionally biased region" description="Polar residues" evidence="1">
    <location>
        <begin position="957"/>
        <end position="975"/>
    </location>
</feature>
<evidence type="ECO:0000313" key="4">
    <source>
        <dbReference type="Proteomes" id="UP000327468"/>
    </source>
</evidence>
<dbReference type="Pfam" id="PF20499">
    <property type="entry name" value="DUF6729"/>
    <property type="match status" value="1"/>
</dbReference>
<evidence type="ECO:0000313" key="3">
    <source>
        <dbReference type="EMBL" id="KAB5574970.1"/>
    </source>
</evidence>
<keyword evidence="4" id="KW-1185">Reference proteome</keyword>
<dbReference type="PANTHER" id="PTHR24401">
    <property type="entry name" value="SI:CH211-243P7.3-RELATED"/>
    <property type="match status" value="1"/>
</dbReference>
<dbReference type="PANTHER" id="PTHR24401:SF29">
    <property type="entry name" value="SI:CH211-243P7.3-RELATED"/>
    <property type="match status" value="1"/>
</dbReference>
<feature type="compositionally biased region" description="Polar residues" evidence="1">
    <location>
        <begin position="81"/>
        <end position="102"/>
    </location>
</feature>